<organism evidence="1 2">
    <name type="scientific">Amycolatopsis carbonis</name>
    <dbReference type="NCBI Taxonomy" id="715471"/>
    <lineage>
        <taxon>Bacteria</taxon>
        <taxon>Bacillati</taxon>
        <taxon>Actinomycetota</taxon>
        <taxon>Actinomycetes</taxon>
        <taxon>Pseudonocardiales</taxon>
        <taxon>Pseudonocardiaceae</taxon>
        <taxon>Amycolatopsis</taxon>
    </lineage>
</organism>
<gene>
    <name evidence="1" type="ORF">QRX50_31630</name>
</gene>
<evidence type="ECO:0000313" key="1">
    <source>
        <dbReference type="EMBL" id="WIX76011.1"/>
    </source>
</evidence>
<dbReference type="AlphaFoldDB" id="A0A9Y2IBM7"/>
<dbReference type="Proteomes" id="UP001236014">
    <property type="component" value="Chromosome"/>
</dbReference>
<name>A0A9Y2IBM7_9PSEU</name>
<accession>A0A9Y2IBM7</accession>
<dbReference type="KEGG" id="acab:QRX50_31630"/>
<reference evidence="1 2" key="1">
    <citation type="submission" date="2023-06" db="EMBL/GenBank/DDBJ databases">
        <authorList>
            <person name="Oyuntsetseg B."/>
            <person name="Kim S.B."/>
        </authorList>
    </citation>
    <scope>NUCLEOTIDE SEQUENCE [LARGE SCALE GENOMIC DNA]</scope>
    <source>
        <strain evidence="1 2">2-15</strain>
    </source>
</reference>
<protein>
    <recommendedName>
        <fullName evidence="3">HK97 gp10 family phage protein</fullName>
    </recommendedName>
</protein>
<proteinExistence type="predicted"/>
<dbReference type="EMBL" id="CP127294">
    <property type="protein sequence ID" value="WIX76011.1"/>
    <property type="molecule type" value="Genomic_DNA"/>
</dbReference>
<evidence type="ECO:0008006" key="3">
    <source>
        <dbReference type="Google" id="ProtNLM"/>
    </source>
</evidence>
<dbReference type="RefSeq" id="WP_285966773.1">
    <property type="nucleotide sequence ID" value="NZ_CP127294.1"/>
</dbReference>
<keyword evidence="2" id="KW-1185">Reference proteome</keyword>
<evidence type="ECO:0000313" key="2">
    <source>
        <dbReference type="Proteomes" id="UP001236014"/>
    </source>
</evidence>
<sequence>MVRIGSTVQSVAAQLAPVDTGRLRQSGSVEMRPKYPRIDARIRFSARYARIVHEGHGPIVPRRKKFLAWKDKSGKWIFAKRVRAVRGRPFLTRAVQLVTGKKPSGGK</sequence>